<protein>
    <recommendedName>
        <fullName evidence="2 5">Elongation factor Ts</fullName>
        <shortName evidence="5">EF-Ts</shortName>
    </recommendedName>
</protein>
<evidence type="ECO:0000256" key="5">
    <source>
        <dbReference type="HAMAP-Rule" id="MF_00050"/>
    </source>
</evidence>
<dbReference type="GO" id="GO:0003746">
    <property type="term" value="F:translation elongation factor activity"/>
    <property type="evidence" value="ECO:0007669"/>
    <property type="project" value="UniProtKB-UniRule"/>
</dbReference>
<dbReference type="Gene3D" id="1.10.8.10">
    <property type="entry name" value="DNA helicase RuvA subunit, C-terminal domain"/>
    <property type="match status" value="1"/>
</dbReference>
<comment type="function">
    <text evidence="5 6">Associates with the EF-Tu.GDP complex and induces the exchange of GDP to GTP. It remains bound to the aminoacyl-tRNA.EF-Tu.GTP complex up to the GTP hydrolysis stage on the ribosome.</text>
</comment>
<dbReference type="Pfam" id="PF00889">
    <property type="entry name" value="EF_TS"/>
    <property type="match status" value="1"/>
</dbReference>
<feature type="domain" description="Translation elongation factor EFTs/EF1B dimerisation" evidence="8">
    <location>
        <begin position="73"/>
        <end position="275"/>
    </location>
</feature>
<dbReference type="GO" id="GO:0005737">
    <property type="term" value="C:cytoplasm"/>
    <property type="evidence" value="ECO:0007669"/>
    <property type="project" value="UniProtKB-SubCell"/>
</dbReference>
<dbReference type="OrthoDB" id="9808348at2"/>
<dbReference type="Proteomes" id="UP000245533">
    <property type="component" value="Unassembled WGS sequence"/>
</dbReference>
<comment type="subcellular location">
    <subcellularLocation>
        <location evidence="5 7">Cytoplasm</location>
    </subcellularLocation>
</comment>
<dbReference type="PANTHER" id="PTHR11741">
    <property type="entry name" value="ELONGATION FACTOR TS"/>
    <property type="match status" value="1"/>
</dbReference>
<evidence type="ECO:0000256" key="6">
    <source>
        <dbReference type="RuleBase" id="RU000642"/>
    </source>
</evidence>
<evidence type="ECO:0000256" key="4">
    <source>
        <dbReference type="ARBA" id="ARBA00022917"/>
    </source>
</evidence>
<comment type="caution">
    <text evidence="9">The sequence shown here is derived from an EMBL/GenBank/DDBJ whole genome shotgun (WGS) entry which is preliminary data.</text>
</comment>
<keyword evidence="3 5" id="KW-0251">Elongation factor</keyword>
<dbReference type="SUPFAM" id="SSF46934">
    <property type="entry name" value="UBA-like"/>
    <property type="match status" value="1"/>
</dbReference>
<dbReference type="Gene3D" id="1.10.286.20">
    <property type="match status" value="1"/>
</dbReference>
<dbReference type="RefSeq" id="WP_109646948.1">
    <property type="nucleotide sequence ID" value="NZ_QGGB01000007.1"/>
</dbReference>
<dbReference type="PANTHER" id="PTHR11741:SF0">
    <property type="entry name" value="ELONGATION FACTOR TS, MITOCHONDRIAL"/>
    <property type="match status" value="1"/>
</dbReference>
<comment type="similarity">
    <text evidence="1 5 6">Belongs to the EF-Ts family.</text>
</comment>
<evidence type="ECO:0000256" key="3">
    <source>
        <dbReference type="ARBA" id="ARBA00022768"/>
    </source>
</evidence>
<accession>A0A316TT64</accession>
<evidence type="ECO:0000256" key="7">
    <source>
        <dbReference type="RuleBase" id="RU000643"/>
    </source>
</evidence>
<proteinExistence type="inferred from homology"/>
<keyword evidence="10" id="KW-1185">Reference proteome</keyword>
<dbReference type="HAMAP" id="MF_00050">
    <property type="entry name" value="EF_Ts"/>
    <property type="match status" value="1"/>
</dbReference>
<dbReference type="InterPro" id="IPR018101">
    <property type="entry name" value="Transl_elong_Ts_CS"/>
</dbReference>
<evidence type="ECO:0000313" key="10">
    <source>
        <dbReference type="Proteomes" id="UP000245533"/>
    </source>
</evidence>
<organism evidence="9 10">
    <name type="scientific">Rhodohalobacter mucosus</name>
    <dbReference type="NCBI Taxonomy" id="2079485"/>
    <lineage>
        <taxon>Bacteria</taxon>
        <taxon>Pseudomonadati</taxon>
        <taxon>Balneolota</taxon>
        <taxon>Balneolia</taxon>
        <taxon>Balneolales</taxon>
        <taxon>Balneolaceae</taxon>
        <taxon>Rhodohalobacter</taxon>
    </lineage>
</organism>
<dbReference type="CDD" id="cd14275">
    <property type="entry name" value="UBA_EF-Ts"/>
    <property type="match status" value="1"/>
</dbReference>
<dbReference type="PROSITE" id="PS01127">
    <property type="entry name" value="EF_TS_2"/>
    <property type="match status" value="1"/>
</dbReference>
<dbReference type="SUPFAM" id="SSF54713">
    <property type="entry name" value="Elongation factor Ts (EF-Ts), dimerisation domain"/>
    <property type="match status" value="1"/>
</dbReference>
<feature type="region of interest" description="Involved in Mg(2+) ion dislocation from EF-Tu" evidence="5">
    <location>
        <begin position="81"/>
        <end position="84"/>
    </location>
</feature>
<name>A0A316TT64_9BACT</name>
<gene>
    <name evidence="5" type="primary">tsf</name>
    <name evidence="9" type="ORF">DDZ15_09935</name>
</gene>
<dbReference type="EMBL" id="QGGB01000007">
    <property type="protein sequence ID" value="PWN06155.1"/>
    <property type="molecule type" value="Genomic_DNA"/>
</dbReference>
<dbReference type="Gene3D" id="3.30.479.20">
    <property type="entry name" value="Elongation factor Ts, dimerisation domain"/>
    <property type="match status" value="2"/>
</dbReference>
<dbReference type="AlphaFoldDB" id="A0A316TT64"/>
<dbReference type="InterPro" id="IPR014039">
    <property type="entry name" value="Transl_elong_EFTs/EF1B_dimer"/>
</dbReference>
<keyword evidence="4 5" id="KW-0648">Protein biosynthesis</keyword>
<dbReference type="FunFam" id="1.10.8.10:FF:000001">
    <property type="entry name" value="Elongation factor Ts"/>
    <property type="match status" value="1"/>
</dbReference>
<dbReference type="InterPro" id="IPR009060">
    <property type="entry name" value="UBA-like_sf"/>
</dbReference>
<dbReference type="InterPro" id="IPR001816">
    <property type="entry name" value="Transl_elong_EFTs/EF1B"/>
</dbReference>
<evidence type="ECO:0000256" key="1">
    <source>
        <dbReference type="ARBA" id="ARBA00005532"/>
    </source>
</evidence>
<keyword evidence="5" id="KW-0963">Cytoplasm</keyword>
<evidence type="ECO:0000259" key="8">
    <source>
        <dbReference type="Pfam" id="PF00889"/>
    </source>
</evidence>
<dbReference type="PROSITE" id="PS01126">
    <property type="entry name" value="EF_TS_1"/>
    <property type="match status" value="1"/>
</dbReference>
<dbReference type="InterPro" id="IPR036402">
    <property type="entry name" value="EF-Ts_dimer_sf"/>
</dbReference>
<reference evidence="9 10" key="1">
    <citation type="submission" date="2018-05" db="EMBL/GenBank/DDBJ databases">
        <title>Rhodohalobacter halophilus gen. nov., sp. nov., a moderately halophilic member of the family Balneolaceae.</title>
        <authorList>
            <person name="Liu Z.-W."/>
        </authorList>
    </citation>
    <scope>NUCLEOTIDE SEQUENCE [LARGE SCALE GENOMIC DNA]</scope>
    <source>
        <strain evidence="9 10">8A47</strain>
    </source>
</reference>
<dbReference type="NCBIfam" id="TIGR00116">
    <property type="entry name" value="tsf"/>
    <property type="match status" value="1"/>
</dbReference>
<sequence>MSISAKDVMKLREATGAGMMDCKKALTEADGDMEAAIEILRKKGQKVSEKRAERDANEGLIFTKLSDDNKRASAVELNCETDFVARNEDFQDQAKAFLDAAFAGKINSVDELLKEEVDGLTIEKHLESMVGKIGEKIEINRVVYVDSDGTLIDYIHPGNQLAVIVEFDGNLTDDQVGKDVAMQIAAMNPLAVTRDGVDASVIDKELEIAKEQLINEGKPEEIAEKAAKGKLRRFYEERVLLEQKFVKDNGITVKEFLEQNNAPLVTSFHRLQLGEA</sequence>
<evidence type="ECO:0000313" key="9">
    <source>
        <dbReference type="EMBL" id="PWN06155.1"/>
    </source>
</evidence>
<evidence type="ECO:0000256" key="2">
    <source>
        <dbReference type="ARBA" id="ARBA00016956"/>
    </source>
</evidence>